<protein>
    <submittedName>
        <fullName evidence="1">Uncharacterized protein</fullName>
    </submittedName>
</protein>
<proteinExistence type="predicted"/>
<name>X1CSA4_9ZZZZ</name>
<reference evidence="1" key="1">
    <citation type="journal article" date="2014" name="Front. Microbiol.">
        <title>High frequency of phylogenetically diverse reductive dehalogenase-homologous genes in deep subseafloor sedimentary metagenomes.</title>
        <authorList>
            <person name="Kawai M."/>
            <person name="Futagami T."/>
            <person name="Toyoda A."/>
            <person name="Takaki Y."/>
            <person name="Nishi S."/>
            <person name="Hori S."/>
            <person name="Arai W."/>
            <person name="Tsubouchi T."/>
            <person name="Morono Y."/>
            <person name="Uchiyama I."/>
            <person name="Ito T."/>
            <person name="Fujiyama A."/>
            <person name="Inagaki F."/>
            <person name="Takami H."/>
        </authorList>
    </citation>
    <scope>NUCLEOTIDE SEQUENCE</scope>
    <source>
        <strain evidence="1">Expedition CK06-06</strain>
    </source>
</reference>
<feature type="non-terminal residue" evidence="1">
    <location>
        <position position="51"/>
    </location>
</feature>
<gene>
    <name evidence="1" type="ORF">S01H4_36496</name>
</gene>
<evidence type="ECO:0000313" key="1">
    <source>
        <dbReference type="EMBL" id="GAG87146.1"/>
    </source>
</evidence>
<comment type="caution">
    <text evidence="1">The sequence shown here is derived from an EMBL/GenBank/DDBJ whole genome shotgun (WGS) entry which is preliminary data.</text>
</comment>
<sequence>MANFSSKDGLVSKIEKDDFDCSIIVGTDPISHLPHVLSSKMAKKPLILIDN</sequence>
<dbReference type="AlphaFoldDB" id="X1CSA4"/>
<organism evidence="1">
    <name type="scientific">marine sediment metagenome</name>
    <dbReference type="NCBI Taxonomy" id="412755"/>
    <lineage>
        <taxon>unclassified sequences</taxon>
        <taxon>metagenomes</taxon>
        <taxon>ecological metagenomes</taxon>
    </lineage>
</organism>
<dbReference type="EMBL" id="BART01019517">
    <property type="protein sequence ID" value="GAG87146.1"/>
    <property type="molecule type" value="Genomic_DNA"/>
</dbReference>
<accession>X1CSA4</accession>